<dbReference type="Pfam" id="PF02635">
    <property type="entry name" value="DsrE"/>
    <property type="match status" value="1"/>
</dbReference>
<keyword evidence="2" id="KW-1185">Reference proteome</keyword>
<reference evidence="1 2" key="1">
    <citation type="submission" date="2012-09" db="EMBL/GenBank/DDBJ databases">
        <title>Genome Sequence of alkane-degrading Bacterium Alcanivorax venustensis ISO4.</title>
        <authorList>
            <person name="Lai Q."/>
            <person name="Shao Z."/>
        </authorList>
    </citation>
    <scope>NUCLEOTIDE SEQUENCE [LARGE SCALE GENOMIC DNA]</scope>
    <source>
        <strain evidence="1 2">ISO4</strain>
    </source>
</reference>
<evidence type="ECO:0000313" key="1">
    <source>
        <dbReference type="EMBL" id="MBF5052642.1"/>
    </source>
</evidence>
<dbReference type="EMBL" id="ARXR01000007">
    <property type="protein sequence ID" value="MBF5052642.1"/>
    <property type="molecule type" value="Genomic_DNA"/>
</dbReference>
<dbReference type="Proteomes" id="UP000644441">
    <property type="component" value="Unassembled WGS sequence"/>
</dbReference>
<dbReference type="Gene3D" id="3.40.1260.10">
    <property type="entry name" value="DsrEFH-like"/>
    <property type="match status" value="1"/>
</dbReference>
<gene>
    <name evidence="1" type="ORF">ISO4_01244</name>
</gene>
<dbReference type="SUPFAM" id="SSF75169">
    <property type="entry name" value="DsrEFH-like"/>
    <property type="match status" value="1"/>
</dbReference>
<name>A0ABS0AGC0_9GAMM</name>
<protein>
    <submittedName>
        <fullName evidence="1">DsrE/DsrF family oxidoreductase family protein</fullName>
    </submittedName>
</protein>
<organism evidence="1 2">
    <name type="scientific">Alloalcanivorax venustensis ISO4</name>
    <dbReference type="NCBI Taxonomy" id="1177184"/>
    <lineage>
        <taxon>Bacteria</taxon>
        <taxon>Pseudomonadati</taxon>
        <taxon>Pseudomonadota</taxon>
        <taxon>Gammaproteobacteria</taxon>
        <taxon>Oceanospirillales</taxon>
        <taxon>Alcanivoracaceae</taxon>
        <taxon>Alloalcanivorax</taxon>
    </lineage>
</organism>
<evidence type="ECO:0000313" key="2">
    <source>
        <dbReference type="Proteomes" id="UP000644441"/>
    </source>
</evidence>
<dbReference type="InterPro" id="IPR027396">
    <property type="entry name" value="DsrEFH-like"/>
</dbReference>
<dbReference type="RefSeq" id="WP_194855549.1">
    <property type="nucleotide sequence ID" value="NZ_ARXR01000007.1"/>
</dbReference>
<dbReference type="InterPro" id="IPR003787">
    <property type="entry name" value="Sulphur_relay_DsrE/F-like"/>
</dbReference>
<proteinExistence type="predicted"/>
<accession>A0ABS0AGC0</accession>
<sequence>MSHYLFIQSQDPFTETRTHHQFDLIGQLHDAGHQVAVLLVQNGVTPARRGAKSDLFDDLLLWGVTVRADQFALAQREIDHADLKDQIGVADMDLVIDAMLAGHKVIWH</sequence>
<comment type="caution">
    <text evidence="1">The sequence shown here is derived from an EMBL/GenBank/DDBJ whole genome shotgun (WGS) entry which is preliminary data.</text>
</comment>